<name>A0A544VZR0_9MYCO</name>
<feature type="transmembrane region" description="Helical" evidence="7">
    <location>
        <begin position="129"/>
        <end position="147"/>
    </location>
</feature>
<keyword evidence="3" id="KW-1003">Cell membrane</keyword>
<dbReference type="GO" id="GO:0005886">
    <property type="term" value="C:plasma membrane"/>
    <property type="evidence" value="ECO:0007669"/>
    <property type="project" value="UniProtKB-SubCell"/>
</dbReference>
<dbReference type="PANTHER" id="PTHR43386:SF25">
    <property type="entry name" value="PEPTIDE ABC TRANSPORTER PERMEASE PROTEIN"/>
    <property type="match status" value="1"/>
</dbReference>
<dbReference type="PROSITE" id="PS50928">
    <property type="entry name" value="ABC_TM1"/>
    <property type="match status" value="1"/>
</dbReference>
<comment type="subcellular location">
    <subcellularLocation>
        <location evidence="1 7">Cell membrane</location>
        <topology evidence="1 7">Multi-pass membrane protein</topology>
    </subcellularLocation>
</comment>
<keyword evidence="2 7" id="KW-0813">Transport</keyword>
<evidence type="ECO:0000313" key="10">
    <source>
        <dbReference type="Proteomes" id="UP000315759"/>
    </source>
</evidence>
<feature type="domain" description="ABC transmembrane type-1" evidence="8">
    <location>
        <begin position="90"/>
        <end position="279"/>
    </location>
</feature>
<dbReference type="InterPro" id="IPR050366">
    <property type="entry name" value="BP-dependent_transpt_permease"/>
</dbReference>
<feature type="transmembrane region" description="Helical" evidence="7">
    <location>
        <begin position="29"/>
        <end position="50"/>
    </location>
</feature>
<evidence type="ECO:0000313" key="9">
    <source>
        <dbReference type="EMBL" id="TQR85481.1"/>
    </source>
</evidence>
<dbReference type="InterPro" id="IPR035906">
    <property type="entry name" value="MetI-like_sf"/>
</dbReference>
<dbReference type="GO" id="GO:0055085">
    <property type="term" value="P:transmembrane transport"/>
    <property type="evidence" value="ECO:0007669"/>
    <property type="project" value="InterPro"/>
</dbReference>
<dbReference type="CDD" id="cd06261">
    <property type="entry name" value="TM_PBP2"/>
    <property type="match status" value="1"/>
</dbReference>
<comment type="similarity">
    <text evidence="7">Belongs to the binding-protein-dependent transport system permease family.</text>
</comment>
<dbReference type="PANTHER" id="PTHR43386">
    <property type="entry name" value="OLIGOPEPTIDE TRANSPORT SYSTEM PERMEASE PROTEIN APPC"/>
    <property type="match status" value="1"/>
</dbReference>
<reference evidence="9 10" key="1">
    <citation type="submission" date="2018-10" db="EMBL/GenBank/DDBJ databases">
        <title>Draft genome of Mycobacterium hodleri strain B.</title>
        <authorList>
            <person name="Amande T.J."/>
            <person name="Mcgenity T.J."/>
        </authorList>
    </citation>
    <scope>NUCLEOTIDE SEQUENCE [LARGE SCALE GENOMIC DNA]</scope>
    <source>
        <strain evidence="9 10">B</strain>
    </source>
</reference>
<feature type="transmembrane region" description="Helical" evidence="7">
    <location>
        <begin position="153"/>
        <end position="172"/>
    </location>
</feature>
<feature type="transmembrane region" description="Helical" evidence="7">
    <location>
        <begin position="257"/>
        <end position="279"/>
    </location>
</feature>
<keyword evidence="6 7" id="KW-0472">Membrane</keyword>
<keyword evidence="4 7" id="KW-0812">Transmembrane</keyword>
<dbReference type="SUPFAM" id="SSF161098">
    <property type="entry name" value="MetI-like"/>
    <property type="match status" value="1"/>
</dbReference>
<dbReference type="Pfam" id="PF00528">
    <property type="entry name" value="BPD_transp_1"/>
    <property type="match status" value="1"/>
</dbReference>
<evidence type="ECO:0000256" key="4">
    <source>
        <dbReference type="ARBA" id="ARBA00022692"/>
    </source>
</evidence>
<dbReference type="Gene3D" id="1.10.3720.10">
    <property type="entry name" value="MetI-like"/>
    <property type="match status" value="1"/>
</dbReference>
<dbReference type="InterPro" id="IPR000515">
    <property type="entry name" value="MetI-like"/>
</dbReference>
<evidence type="ECO:0000256" key="3">
    <source>
        <dbReference type="ARBA" id="ARBA00022475"/>
    </source>
</evidence>
<evidence type="ECO:0000256" key="6">
    <source>
        <dbReference type="ARBA" id="ARBA00023136"/>
    </source>
</evidence>
<dbReference type="RefSeq" id="WP_142553140.1">
    <property type="nucleotide sequence ID" value="NZ_VIFX01000020.1"/>
</dbReference>
<comment type="caution">
    <text evidence="9">The sequence shown here is derived from an EMBL/GenBank/DDBJ whole genome shotgun (WGS) entry which is preliminary data.</text>
</comment>
<keyword evidence="10" id="KW-1185">Reference proteome</keyword>
<feature type="transmembrane region" description="Helical" evidence="7">
    <location>
        <begin position="94"/>
        <end position="117"/>
    </location>
</feature>
<feature type="transmembrane region" description="Helical" evidence="7">
    <location>
        <begin position="211"/>
        <end position="237"/>
    </location>
</feature>
<dbReference type="Proteomes" id="UP000315759">
    <property type="component" value="Unassembled WGS sequence"/>
</dbReference>
<accession>A0A544VZR0</accession>
<protein>
    <submittedName>
        <fullName evidence="9">ABC transporter permease</fullName>
    </submittedName>
</protein>
<evidence type="ECO:0000256" key="1">
    <source>
        <dbReference type="ARBA" id="ARBA00004651"/>
    </source>
</evidence>
<evidence type="ECO:0000256" key="7">
    <source>
        <dbReference type="RuleBase" id="RU363032"/>
    </source>
</evidence>
<keyword evidence="5 7" id="KW-1133">Transmembrane helix</keyword>
<organism evidence="9 10">
    <name type="scientific">Mycolicibacterium hodleri</name>
    <dbReference type="NCBI Taxonomy" id="49897"/>
    <lineage>
        <taxon>Bacteria</taxon>
        <taxon>Bacillati</taxon>
        <taxon>Actinomycetota</taxon>
        <taxon>Actinomycetes</taxon>
        <taxon>Mycobacteriales</taxon>
        <taxon>Mycobacteriaceae</taxon>
        <taxon>Mycolicibacterium</taxon>
    </lineage>
</organism>
<dbReference type="AlphaFoldDB" id="A0A544VZR0"/>
<evidence type="ECO:0000256" key="5">
    <source>
        <dbReference type="ARBA" id="ARBA00022989"/>
    </source>
</evidence>
<dbReference type="EMBL" id="VIFX01000020">
    <property type="protein sequence ID" value="TQR85481.1"/>
    <property type="molecule type" value="Genomic_DNA"/>
</dbReference>
<sequence>MTVNVAQGLVAPTAYAAPNGKGGRRFRPAVWLAALFLVLVLAWAVVPGAFTSESPFDTDVEAAIQAPSLQHWFGTDASGRDIYTRVVFGARSSLLIGTGATALALVAAIAFGFAAGLGGRLTDGAISRFLEVVLALPGLLLALIFIAMLGPGVATEIVAVALGSAAGYAWMVRGQVIAVRNSAYVHAATALGHSRSRIIVRHVFPNAMRPLVVLATMGVGQSIVWASSLSFLGLGVAPPAPEWGAMLDAGRDFVSTAWWLELFPGLAIVGCTLAVTVLGRHLQQRIEGRLT</sequence>
<evidence type="ECO:0000256" key="2">
    <source>
        <dbReference type="ARBA" id="ARBA00022448"/>
    </source>
</evidence>
<gene>
    <name evidence="9" type="ORF">D8S82_16620</name>
</gene>
<proteinExistence type="inferred from homology"/>
<evidence type="ECO:0000259" key="8">
    <source>
        <dbReference type="PROSITE" id="PS50928"/>
    </source>
</evidence>